<gene>
    <name evidence="2" type="ORF">Sangu_2866600</name>
</gene>
<reference evidence="2" key="1">
    <citation type="submission" date="2020-06" db="EMBL/GenBank/DDBJ databases">
        <authorList>
            <person name="Li T."/>
            <person name="Hu X."/>
            <person name="Zhang T."/>
            <person name="Song X."/>
            <person name="Zhang H."/>
            <person name="Dai N."/>
            <person name="Sheng W."/>
            <person name="Hou X."/>
            <person name="Wei L."/>
        </authorList>
    </citation>
    <scope>NUCLEOTIDE SEQUENCE</scope>
    <source>
        <strain evidence="2">G01</strain>
        <tissue evidence="2">Leaf</tissue>
    </source>
</reference>
<dbReference type="Pfam" id="PF14244">
    <property type="entry name" value="Retrotran_gag_3"/>
    <property type="match status" value="1"/>
</dbReference>
<accession>A0AAW2INT8</accession>
<reference evidence="2" key="2">
    <citation type="journal article" date="2024" name="Plant">
        <title>Genomic evolution and insights into agronomic trait innovations of Sesamum species.</title>
        <authorList>
            <person name="Miao H."/>
            <person name="Wang L."/>
            <person name="Qu L."/>
            <person name="Liu H."/>
            <person name="Sun Y."/>
            <person name="Le M."/>
            <person name="Wang Q."/>
            <person name="Wei S."/>
            <person name="Zheng Y."/>
            <person name="Lin W."/>
            <person name="Duan Y."/>
            <person name="Cao H."/>
            <person name="Xiong S."/>
            <person name="Wang X."/>
            <person name="Wei L."/>
            <person name="Li C."/>
            <person name="Ma Q."/>
            <person name="Ju M."/>
            <person name="Zhao R."/>
            <person name="Li G."/>
            <person name="Mu C."/>
            <person name="Tian Q."/>
            <person name="Mei H."/>
            <person name="Zhang T."/>
            <person name="Gao T."/>
            <person name="Zhang H."/>
        </authorList>
    </citation>
    <scope>NUCLEOTIDE SEQUENCE</scope>
    <source>
        <strain evidence="2">G01</strain>
    </source>
</reference>
<sequence length="167" mass="18724">MATEAATQTTVSALDRLKSETLQLHSSEHPGMMLVSTPLDGKNFLSWSRAVRRALGAKSKLDFITGTCIKPMGAPELLEQWIRVDCMFLMGLNEEYDTVRSQILVTEPLPSINKAYSMILRVERQKQVHMGESHEGAALFVEGVARKREDSLRGQGYKKKGWWTNGV</sequence>
<evidence type="ECO:0000313" key="2">
    <source>
        <dbReference type="EMBL" id="KAL0283794.1"/>
    </source>
</evidence>
<dbReference type="EMBL" id="JACGWK010001696">
    <property type="protein sequence ID" value="KAL0283794.1"/>
    <property type="molecule type" value="Genomic_DNA"/>
</dbReference>
<dbReference type="InterPro" id="IPR029472">
    <property type="entry name" value="Copia-like_N"/>
</dbReference>
<organism evidence="2">
    <name type="scientific">Sesamum angustifolium</name>
    <dbReference type="NCBI Taxonomy" id="2727405"/>
    <lineage>
        <taxon>Eukaryota</taxon>
        <taxon>Viridiplantae</taxon>
        <taxon>Streptophyta</taxon>
        <taxon>Embryophyta</taxon>
        <taxon>Tracheophyta</taxon>
        <taxon>Spermatophyta</taxon>
        <taxon>Magnoliopsida</taxon>
        <taxon>eudicotyledons</taxon>
        <taxon>Gunneridae</taxon>
        <taxon>Pentapetalae</taxon>
        <taxon>asterids</taxon>
        <taxon>lamiids</taxon>
        <taxon>Lamiales</taxon>
        <taxon>Pedaliaceae</taxon>
        <taxon>Sesamum</taxon>
    </lineage>
</organism>
<feature type="domain" description="Retrotransposon Copia-like N-terminal" evidence="1">
    <location>
        <begin position="25"/>
        <end position="71"/>
    </location>
</feature>
<proteinExistence type="predicted"/>
<name>A0AAW2INT8_9LAMI</name>
<protein>
    <recommendedName>
        <fullName evidence="1">Retrotransposon Copia-like N-terminal domain-containing protein</fullName>
    </recommendedName>
</protein>
<dbReference type="AlphaFoldDB" id="A0AAW2INT8"/>
<dbReference type="PANTHER" id="PTHR37610:SF40">
    <property type="entry name" value="OS01G0909600 PROTEIN"/>
    <property type="match status" value="1"/>
</dbReference>
<comment type="caution">
    <text evidence="2">The sequence shown here is derived from an EMBL/GenBank/DDBJ whole genome shotgun (WGS) entry which is preliminary data.</text>
</comment>
<evidence type="ECO:0000259" key="1">
    <source>
        <dbReference type="Pfam" id="PF14244"/>
    </source>
</evidence>
<dbReference type="PANTHER" id="PTHR37610">
    <property type="entry name" value="CCHC-TYPE DOMAIN-CONTAINING PROTEIN"/>
    <property type="match status" value="1"/>
</dbReference>